<dbReference type="OrthoDB" id="5091444at2759"/>
<dbReference type="Proteomes" id="UP000248405">
    <property type="component" value="Unassembled WGS sequence"/>
</dbReference>
<sequence>MSLPSGSVVHVEVDNIRRSEEWSRVVNPLLPDVEFFLLPQFAMAAIMSGATFVSIIGFSYNNSNTQQYGLPDRGVTAFWKQLVPVLLEFIITTIIQFFSIPLSATRHVYQTLSTTIRLLYSGIITLG</sequence>
<feature type="transmembrane region" description="Helical" evidence="1">
    <location>
        <begin position="82"/>
        <end position="104"/>
    </location>
</feature>
<dbReference type="GeneID" id="37206402"/>
<evidence type="ECO:0000256" key="1">
    <source>
        <dbReference type="SAM" id="Phobius"/>
    </source>
</evidence>
<dbReference type="RefSeq" id="XP_025557752.1">
    <property type="nucleotide sequence ID" value="XM_025701810.1"/>
</dbReference>
<keyword evidence="1" id="KW-1133">Transmembrane helix</keyword>
<evidence type="ECO:0000313" key="3">
    <source>
        <dbReference type="Proteomes" id="UP000248405"/>
    </source>
</evidence>
<protein>
    <submittedName>
        <fullName evidence="2">Uncharacterized protein</fullName>
    </submittedName>
</protein>
<keyword evidence="1" id="KW-0812">Transmembrane</keyword>
<organism evidence="2 3">
    <name type="scientific">Aspergillus vadensis (strain CBS 113365 / IMI 142717 / IBT 24658)</name>
    <dbReference type="NCBI Taxonomy" id="1448311"/>
    <lineage>
        <taxon>Eukaryota</taxon>
        <taxon>Fungi</taxon>
        <taxon>Dikarya</taxon>
        <taxon>Ascomycota</taxon>
        <taxon>Pezizomycotina</taxon>
        <taxon>Eurotiomycetes</taxon>
        <taxon>Eurotiomycetidae</taxon>
        <taxon>Eurotiales</taxon>
        <taxon>Aspergillaceae</taxon>
        <taxon>Aspergillus</taxon>
        <taxon>Aspergillus subgen. Circumdati</taxon>
    </lineage>
</organism>
<accession>A0A319BKY0</accession>
<dbReference type="EMBL" id="KZ821647">
    <property type="protein sequence ID" value="PYH63958.1"/>
    <property type="molecule type" value="Genomic_DNA"/>
</dbReference>
<keyword evidence="1" id="KW-0472">Membrane</keyword>
<proteinExistence type="predicted"/>
<reference evidence="2" key="1">
    <citation type="submission" date="2016-12" db="EMBL/GenBank/DDBJ databases">
        <title>The genomes of Aspergillus section Nigri reveals drivers in fungal speciation.</title>
        <authorList>
            <consortium name="DOE Joint Genome Institute"/>
            <person name="Vesth T.C."/>
            <person name="Nybo J."/>
            <person name="Theobald S."/>
            <person name="Brandl J."/>
            <person name="Frisvad J.C."/>
            <person name="Nielsen K.F."/>
            <person name="Lyhne E.K."/>
            <person name="Kogle M.E."/>
            <person name="Kuo A."/>
            <person name="Riley R."/>
            <person name="Clum A."/>
            <person name="Nolan M."/>
            <person name="Lipzen A."/>
            <person name="Salamov A."/>
            <person name="Henrissat B."/>
            <person name="Wiebenga A."/>
            <person name="De Vries R.P."/>
            <person name="Grigoriev I.V."/>
            <person name="Mortensen U.H."/>
            <person name="Andersen M.R."/>
            <person name="Baker S.E."/>
        </authorList>
    </citation>
    <scope>NUCLEOTIDE SEQUENCE [LARGE SCALE GENOMIC DNA]</scope>
    <source>
        <strain evidence="2">CBS 113365</strain>
    </source>
</reference>
<name>A0A319BKY0_ASPVC</name>
<evidence type="ECO:0000313" key="2">
    <source>
        <dbReference type="EMBL" id="PYH63958.1"/>
    </source>
</evidence>
<keyword evidence="3" id="KW-1185">Reference proteome</keyword>
<dbReference type="AlphaFoldDB" id="A0A319BKY0"/>
<feature type="transmembrane region" description="Helical" evidence="1">
    <location>
        <begin position="37"/>
        <end position="61"/>
    </location>
</feature>
<gene>
    <name evidence="2" type="ORF">BO88DRAFT_190201</name>
</gene>